<dbReference type="PANTHER" id="PTHR22953:SF153">
    <property type="entry name" value="PURPLE ACID PHOSPHATASE"/>
    <property type="match status" value="1"/>
</dbReference>
<dbReference type="SMART" id="SM00060">
    <property type="entry name" value="FN3"/>
    <property type="match status" value="9"/>
</dbReference>
<dbReference type="CDD" id="cd00063">
    <property type="entry name" value="FN3"/>
    <property type="match status" value="1"/>
</dbReference>
<evidence type="ECO:0000313" key="4">
    <source>
        <dbReference type="Proteomes" id="UP000176634"/>
    </source>
</evidence>
<evidence type="ECO:0000256" key="1">
    <source>
        <dbReference type="ARBA" id="ARBA00022729"/>
    </source>
</evidence>
<feature type="domain" description="Fibronectin type-III" evidence="2">
    <location>
        <begin position="1346"/>
        <end position="1440"/>
    </location>
</feature>
<feature type="domain" description="Fibronectin type-III" evidence="2">
    <location>
        <begin position="931"/>
        <end position="1027"/>
    </location>
</feature>
<dbReference type="SUPFAM" id="SSF117281">
    <property type="entry name" value="Kelch motif"/>
    <property type="match status" value="1"/>
</dbReference>
<dbReference type="SUPFAM" id="SSF49363">
    <property type="entry name" value="Purple acid phosphatase, N-terminal domain"/>
    <property type="match status" value="3"/>
</dbReference>
<keyword evidence="1" id="KW-0732">Signal</keyword>
<dbReference type="InterPro" id="IPR013783">
    <property type="entry name" value="Ig-like_fold"/>
</dbReference>
<dbReference type="STRING" id="1798705.A2563_03370"/>
<dbReference type="SUPFAM" id="SSF49265">
    <property type="entry name" value="Fibronectin type III"/>
    <property type="match status" value="3"/>
</dbReference>
<protein>
    <recommendedName>
        <fullName evidence="2">Fibronectin type-III domain-containing protein</fullName>
    </recommendedName>
</protein>
<dbReference type="PANTHER" id="PTHR22953">
    <property type="entry name" value="ACID PHOSPHATASE RELATED"/>
    <property type="match status" value="1"/>
</dbReference>
<dbReference type="InterPro" id="IPR039331">
    <property type="entry name" value="PAPs-like"/>
</dbReference>
<dbReference type="Gene3D" id="2.60.40.380">
    <property type="entry name" value="Purple acid phosphatase-like, N-terminal"/>
    <property type="match status" value="4"/>
</dbReference>
<dbReference type="GO" id="GO:0046872">
    <property type="term" value="F:metal ion binding"/>
    <property type="evidence" value="ECO:0007669"/>
    <property type="project" value="InterPro"/>
</dbReference>
<organism evidence="3 4">
    <name type="scientific">Candidatus Magasanikbacteria bacterium RIFOXYD1_FULL_40_23</name>
    <dbReference type="NCBI Taxonomy" id="1798705"/>
    <lineage>
        <taxon>Bacteria</taxon>
        <taxon>Candidatus Magasanikiibacteriota</taxon>
    </lineage>
</organism>
<dbReference type="InterPro" id="IPR003961">
    <property type="entry name" value="FN3_dom"/>
</dbReference>
<dbReference type="EMBL" id="MFRA01000005">
    <property type="protein sequence ID" value="OGH92687.1"/>
    <property type="molecule type" value="Genomic_DNA"/>
</dbReference>
<feature type="domain" description="Fibronectin type-III" evidence="2">
    <location>
        <begin position="1146"/>
        <end position="1246"/>
    </location>
</feature>
<dbReference type="Pfam" id="PF16656">
    <property type="entry name" value="Pur_ac_phosph_N"/>
    <property type="match status" value="5"/>
</dbReference>
<feature type="domain" description="Fibronectin type-III" evidence="2">
    <location>
        <begin position="1443"/>
        <end position="1540"/>
    </location>
</feature>
<comment type="caution">
    <text evidence="3">The sequence shown here is derived from an EMBL/GenBank/DDBJ whole genome shotgun (WGS) entry which is preliminary data.</text>
</comment>
<accession>A0A1F6P936</accession>
<dbReference type="InterPro" id="IPR015914">
    <property type="entry name" value="PAPs_N"/>
</dbReference>
<dbReference type="GO" id="GO:0003993">
    <property type="term" value="F:acid phosphatase activity"/>
    <property type="evidence" value="ECO:0007669"/>
    <property type="project" value="InterPro"/>
</dbReference>
<gene>
    <name evidence="3" type="ORF">A2563_03370</name>
</gene>
<feature type="domain" description="Fibronectin type-III" evidence="2">
    <location>
        <begin position="1560"/>
        <end position="1650"/>
    </location>
</feature>
<dbReference type="InterPro" id="IPR036116">
    <property type="entry name" value="FN3_sf"/>
</dbReference>
<dbReference type="InterPro" id="IPR015915">
    <property type="entry name" value="Kelch-typ_b-propeller"/>
</dbReference>
<dbReference type="Gene3D" id="2.60.40.10">
    <property type="entry name" value="Immunoglobulins"/>
    <property type="match status" value="4"/>
</dbReference>
<feature type="domain" description="Fibronectin type-III" evidence="2">
    <location>
        <begin position="1728"/>
        <end position="1828"/>
    </location>
</feature>
<feature type="domain" description="Fibronectin type-III" evidence="2">
    <location>
        <begin position="1044"/>
        <end position="1144"/>
    </location>
</feature>
<dbReference type="PROSITE" id="PS50853">
    <property type="entry name" value="FN3"/>
    <property type="match status" value="9"/>
</dbReference>
<evidence type="ECO:0000313" key="3">
    <source>
        <dbReference type="EMBL" id="OGH92687.1"/>
    </source>
</evidence>
<dbReference type="Proteomes" id="UP000176634">
    <property type="component" value="Unassembled WGS sequence"/>
</dbReference>
<name>A0A1F6P936_9BACT</name>
<sequence>MKREKFFSLYPALIKKRLKNLFLLLNFKHRSLHLFKKRQFHATVAGLLLVVILVNVFQPWSDEIAQGATYTFVQSSWSGGVSASVPLHPTNQTSWTNFSTSTNTFTTGTTTVTIASTTYSSTDDGTFTSTGSATGGGFSNGVTSTVAVSGSGASAVIKLSGGVTTINRVTATSSNTGTSANFHGASQMIGASGSDYLYFVEAANEGRALRRYSISGNSWTDLAAYTYAYFGAQLLWNGTDDYMYLAEGQSNAFTRYSISGNSWSSMANIPAALPTSITQTAALRYGTEDYIYLWRGAGQTAFYRYSISGDSWSTLDALPAAAGVGIQAIRDADSNFIYVASGVSTNFYRYNISANTTSAMTAIPASLTGIQSYALHDEGSDYIYLLANDGFYRYSISGNSWSTMASAASVNPDFGSTLIHSAGEDVIYVAGDWDCCSIVKLWGYSIAGDSWTSYHTITAHSGGYGSPNKTAYRRAGDDYFYFFTANQDNELFKFTISQTVYNSSGNFTSAAMDLGVAKMNSFSWSSTTPSGVGSNSIQFQLAANNDNSTWSFVGPDGTSGTYFTTNGTTVFPSSLQQNLRYWKYKAYLSTADTSVTPVLNSVTFGYSSYAATSSLISSIYDTADPTNVVASIAWTEYEPTSTTVKFQLRTGASSSSVASATWMGPDGTNSSYFTTFGGETTTSTMRDGSSDQYFQYKVFLETTNSSYTPTLSSVTVTYVVNAAPEIQNVLASQSATGTVSISYQARDSDTDTGTVNPGYVSSTFEYLDANGAYQTIPAGQLSAGANSGIAVDDVNWTTNTVTWTPASGLSVAASRIRVTINDNEAANNTTSTISDTFQIDSVSPASGAIVVDGSQVPAVVTLTATDSSSLYMKVSENSTLSDVSSWSALTATTSITLTANPATVYVQFKDAFNNTSSIFSATTPNTPSSTIVQDISNVLNGATDYRLFVAWRVITTPVPGFANYRIYRSLDQSDWTPIATNTSINDNYTADSSISSNTLYYYKVKSTDSSGNVSVFSSIVNARANGDQDAGEGGGGTGIESAPVITSVATSSVSPTSITITWNTDVLSNSVVGFSTILGNFTDNVLSVGGMFDNPSSVGAHTVVLGGLTPNTTYYFNVKSTAAGGASASSSDGGNGFIVRTLNGPVISGVSAPEVYNTFARVVWTTSENANSYVIYSTSTDLSNPIVTSTIVTFGTSHDLTLTGLTAGTNYYYYVQSANVGMITTTDKNIVNGIPEYFSLATTLDVTAPTISSIATTSVGNNSANVTWVTNENADSQIAYGTTTNYGTTTTLDSTFTAQHLVTLSGLASSTVYHFKILSRDRNDNLAESSDQIFETAAAADTIAPTISSVATSSVTLTSFTVTWSTNEVGSSIVEYGTNTSSYNSLAGSNTDSVTSHSVTVSSLSGNATYYFRVRSADSAGNSATDSNGGAGWEVRTVADTTAPTISNISTLVNNTTTQITWTTNEAANSEINYGSTSSSLNTTASSSTLQTNHAITITGLTADTTYYFRVRSTDASSNVATDDNGGAAYSFTTLLTPGGTTIIITGGSSAQRGDREPPIISNIEIVNVTANSASVTWRTSEDGNSLVRFGVSETYGTLVGNDLELLTSNHTVKMSNLRAAQTYHLRAITYDEAGNRTESNDQAFTTLNIDGTEAPPSTSTAEEIIEEEKEIQSPQTEQFISDALKKASSESLEKFLRDIAANPLLKDIPEDKFIQALLEMTSRVIEPPTIVGIKPTVDVQGTTAIIKWSTDKKSSSEINYAKESEYKPNDSTPYTNAAVSPDEFSVNHSVKLTGLDPGVLYHFKVISKGLIGAPAMSGDYTFQTTGDLPVISDIRVTRPKDLQSSIVVNWKTNVSTAGSVEYRNAKSGQSLTQGDSALLINHEVTLKGLEGGVNYTLVLKGKDEFSNEVSSLPITFSTTLDKAEPTISKLSSESTLYPGKDSKVQTIISWETDEPATSQVFYQEGAATDKVTALPLDSSLNTRHIVVVTKFKPGTVYKYWVESKDLAGNAGKSEVFSILTPQEKETIVDIIINNFQSVFGWTKNIGI</sequence>
<feature type="domain" description="Fibronectin type-III" evidence="2">
    <location>
        <begin position="1831"/>
        <end position="1922"/>
    </location>
</feature>
<dbReference type="InterPro" id="IPR008963">
    <property type="entry name" value="Purple_acid_Pase-like_N"/>
</dbReference>
<proteinExistence type="predicted"/>
<reference evidence="3 4" key="1">
    <citation type="journal article" date="2016" name="Nat. Commun.">
        <title>Thousands of microbial genomes shed light on interconnected biogeochemical processes in an aquifer system.</title>
        <authorList>
            <person name="Anantharaman K."/>
            <person name="Brown C.T."/>
            <person name="Hug L.A."/>
            <person name="Sharon I."/>
            <person name="Castelle C.J."/>
            <person name="Probst A.J."/>
            <person name="Thomas B.C."/>
            <person name="Singh A."/>
            <person name="Wilkins M.J."/>
            <person name="Karaoz U."/>
            <person name="Brodie E.L."/>
            <person name="Williams K.H."/>
            <person name="Hubbard S.S."/>
            <person name="Banfield J.F."/>
        </authorList>
    </citation>
    <scope>NUCLEOTIDE SEQUENCE [LARGE SCALE GENOMIC DNA]</scope>
</reference>
<evidence type="ECO:0000259" key="2">
    <source>
        <dbReference type="PROSITE" id="PS50853"/>
    </source>
</evidence>
<feature type="domain" description="Fibronectin type-III" evidence="2">
    <location>
        <begin position="1248"/>
        <end position="1339"/>
    </location>
</feature>